<dbReference type="Proteomes" id="UP001230685">
    <property type="component" value="Unassembled WGS sequence"/>
</dbReference>
<name>A0ABT9EM43_9SPHN</name>
<keyword evidence="4" id="KW-1185">Reference proteome</keyword>
<comment type="caution">
    <text evidence="3">The sequence shown here is derived from an EMBL/GenBank/DDBJ whole genome shotgun (WGS) entry which is preliminary data.</text>
</comment>
<evidence type="ECO:0000313" key="3">
    <source>
        <dbReference type="EMBL" id="MDP1028011.1"/>
    </source>
</evidence>
<feature type="transmembrane region" description="Helical" evidence="1">
    <location>
        <begin position="41"/>
        <end position="62"/>
    </location>
</feature>
<dbReference type="PANTHER" id="PTHR42709">
    <property type="entry name" value="ALKALINE PHOSPHATASE LIKE PROTEIN"/>
    <property type="match status" value="1"/>
</dbReference>
<dbReference type="RefSeq" id="WP_305173715.1">
    <property type="nucleotide sequence ID" value="NZ_JAUUDS010000006.1"/>
</dbReference>
<evidence type="ECO:0000256" key="1">
    <source>
        <dbReference type="SAM" id="Phobius"/>
    </source>
</evidence>
<feature type="transmembrane region" description="Helical" evidence="1">
    <location>
        <begin position="125"/>
        <end position="146"/>
    </location>
</feature>
<protein>
    <submittedName>
        <fullName evidence="3">DedA family protein</fullName>
    </submittedName>
</protein>
<feature type="transmembrane region" description="Helical" evidence="1">
    <location>
        <begin position="12"/>
        <end position="35"/>
    </location>
</feature>
<proteinExistence type="predicted"/>
<feature type="transmembrane region" description="Helical" evidence="1">
    <location>
        <begin position="158"/>
        <end position="178"/>
    </location>
</feature>
<dbReference type="PANTHER" id="PTHR42709:SF2">
    <property type="entry name" value="INNER MEMBRANE PROTEIN YOHD"/>
    <property type="match status" value="1"/>
</dbReference>
<feature type="domain" description="VTT" evidence="2">
    <location>
        <begin position="23"/>
        <end position="143"/>
    </location>
</feature>
<gene>
    <name evidence="3" type="ORF">Q5H91_12370</name>
</gene>
<keyword evidence="1" id="KW-1133">Transmembrane helix</keyword>
<evidence type="ECO:0000259" key="2">
    <source>
        <dbReference type="Pfam" id="PF09335"/>
    </source>
</evidence>
<accession>A0ABT9EM43</accession>
<reference evidence="3 4" key="1">
    <citation type="submission" date="2023-07" db="EMBL/GenBank/DDBJ databases">
        <authorList>
            <person name="Kim M.K."/>
        </authorList>
    </citation>
    <scope>NUCLEOTIDE SEQUENCE [LARGE SCALE GENOMIC DNA]</scope>
    <source>
        <strain evidence="3 4">KR1UV-12</strain>
    </source>
</reference>
<dbReference type="InterPro" id="IPR051311">
    <property type="entry name" value="DedA_domain"/>
</dbReference>
<dbReference type="Pfam" id="PF09335">
    <property type="entry name" value="VTT_dom"/>
    <property type="match status" value="1"/>
</dbReference>
<dbReference type="InterPro" id="IPR032816">
    <property type="entry name" value="VTT_dom"/>
</dbReference>
<keyword evidence="1" id="KW-0472">Membrane</keyword>
<evidence type="ECO:0000313" key="4">
    <source>
        <dbReference type="Proteomes" id="UP001230685"/>
    </source>
</evidence>
<dbReference type="EMBL" id="JAUUDS010000006">
    <property type="protein sequence ID" value="MDP1028011.1"/>
    <property type="molecule type" value="Genomic_DNA"/>
</dbReference>
<sequence>MTVESILSQYGLIALFFGAGLEGETVVVTGGVLAHRGIVPLPAAMAVAVAGSFVADQLFFLLGRRYRQHPRVQRIMARPAFARALATFERHPTVFILGFRFLYGVRTISPIAIGTTSVAQRRFMALNAVAATVWGVGFTSVGYWFGSGFDALVDRYRPSGTTLILTAAALAAAVLAVGQLRRWRRSA</sequence>
<keyword evidence="1" id="KW-0812">Transmembrane</keyword>
<organism evidence="3 4">
    <name type="scientific">Sphingomonas aurea</name>
    <dbReference type="NCBI Taxonomy" id="3063994"/>
    <lineage>
        <taxon>Bacteria</taxon>
        <taxon>Pseudomonadati</taxon>
        <taxon>Pseudomonadota</taxon>
        <taxon>Alphaproteobacteria</taxon>
        <taxon>Sphingomonadales</taxon>
        <taxon>Sphingomonadaceae</taxon>
        <taxon>Sphingomonas</taxon>
    </lineage>
</organism>